<dbReference type="InParanoid" id="A0A259U3M9"/>
<protein>
    <recommendedName>
        <fullName evidence="5">DUF3109 domain-containing protein</fullName>
    </recommendedName>
</protein>
<keyword evidence="4" id="KW-1185">Reference proteome</keyword>
<dbReference type="Proteomes" id="UP000216446">
    <property type="component" value="Unassembled WGS sequence"/>
</dbReference>
<evidence type="ECO:0000256" key="2">
    <source>
        <dbReference type="SAM" id="MobiDB-lite"/>
    </source>
</evidence>
<gene>
    <name evidence="3" type="ORF">BSZ36_16430</name>
</gene>
<organism evidence="3 4">
    <name type="scientific">Rubricoccus marinus</name>
    <dbReference type="NCBI Taxonomy" id="716817"/>
    <lineage>
        <taxon>Bacteria</taxon>
        <taxon>Pseudomonadati</taxon>
        <taxon>Rhodothermota</taxon>
        <taxon>Rhodothermia</taxon>
        <taxon>Rhodothermales</taxon>
        <taxon>Rubricoccaceae</taxon>
        <taxon>Rubricoccus</taxon>
    </lineage>
</organism>
<evidence type="ECO:0000313" key="3">
    <source>
        <dbReference type="EMBL" id="OZC04428.1"/>
    </source>
</evidence>
<dbReference type="EMBL" id="MQWB01000001">
    <property type="protein sequence ID" value="OZC04428.1"/>
    <property type="molecule type" value="Genomic_DNA"/>
</dbReference>
<name>A0A259U3M9_9BACT</name>
<reference evidence="3 4" key="1">
    <citation type="submission" date="2016-11" db="EMBL/GenBank/DDBJ databases">
        <title>Study of marine rhodopsin-containing bacteria.</title>
        <authorList>
            <person name="Yoshizawa S."/>
            <person name="Kumagai Y."/>
            <person name="Kogure K."/>
        </authorList>
    </citation>
    <scope>NUCLEOTIDE SEQUENCE [LARGE SCALE GENOMIC DNA]</scope>
    <source>
        <strain evidence="3 4">SG-29</strain>
    </source>
</reference>
<proteinExistence type="inferred from homology"/>
<comment type="caution">
    <text evidence="3">The sequence shown here is derived from an EMBL/GenBank/DDBJ whole genome shotgun (WGS) entry which is preliminary data.</text>
</comment>
<dbReference type="RefSeq" id="WP_094550884.1">
    <property type="nucleotide sequence ID" value="NZ_MQWB01000001.1"/>
</dbReference>
<dbReference type="AlphaFoldDB" id="A0A259U3M9"/>
<evidence type="ECO:0000313" key="4">
    <source>
        <dbReference type="Proteomes" id="UP000216446"/>
    </source>
</evidence>
<sequence>MFAVDHVLVSDALLDAPFCCSLTACKGSCCVEGDRGAPLLPEERAELERALPIVGPRLRKEAHDVIGKEGVWEGNEREGYATTTVAGKECVFVVFRKGTAVCGIQEAYAEGKLDWEKPISCHLYPVRVEAYGEGESRVEVLNYEQIEMCTPGIPHGRRLGLQLADFLSRPLARRYGDDWLARFKATLQERRELLGIGPTDSPPAAGDPASGGDRSAGAPGGRHSASTEP</sequence>
<evidence type="ECO:0008006" key="5">
    <source>
        <dbReference type="Google" id="ProtNLM"/>
    </source>
</evidence>
<evidence type="ECO:0000256" key="1">
    <source>
        <dbReference type="ARBA" id="ARBA00093770"/>
    </source>
</evidence>
<accession>A0A259U3M9</accession>
<dbReference type="Pfam" id="PF11307">
    <property type="entry name" value="DUF3109"/>
    <property type="match status" value="1"/>
</dbReference>
<dbReference type="InterPro" id="IPR021458">
    <property type="entry name" value="Rv0495c"/>
</dbReference>
<comment type="similarity">
    <text evidence="1">Belongs to the Rv0495c family.</text>
</comment>
<dbReference type="OrthoDB" id="597501at2"/>
<feature type="region of interest" description="Disordered" evidence="2">
    <location>
        <begin position="193"/>
        <end position="229"/>
    </location>
</feature>